<name>A0A4Y6V4W4_9PROT</name>
<dbReference type="KEGG" id="ntn:D5366_00045"/>
<dbReference type="RefSeq" id="WP_141491762.1">
    <property type="nucleotide sequence ID" value="NZ_CP032485.1"/>
</dbReference>
<feature type="transmembrane region" description="Helical" evidence="1">
    <location>
        <begin position="352"/>
        <end position="380"/>
    </location>
</feature>
<evidence type="ECO:0008006" key="4">
    <source>
        <dbReference type="Google" id="ProtNLM"/>
    </source>
</evidence>
<keyword evidence="1" id="KW-1133">Transmembrane helix</keyword>
<sequence length="516" mass="56874">MPRKKDIVFIGLGFFLSLFYLAIAFHVASLWPKTSDQAGYFEAGLAVLHGNWRLHGWMLTAPDFWTSDIVVTALLGGIWRLLGHPANSPALMMLQPALLWTGLVASAFFLTFQRLKTAKSRIGAGIFLLATLGVPLFRSPMAYFITLSAIHIGTLIYSLWALHWADRALSGNKRCIFLCSSTILIGTIGDPLLEYTATLAILCAVIFSQNRFNLNKILLALSVISATIVAKLLLTLNAATGGFTTEAAENRFASWSDLGTNLSTTTRDFLLVFGADPSGRLIGQSIPELLRFSLVIFSVSAIIFVARNWWRKRCVDFASLLVFTTLLNICALAVSTRIALDGNSIASARYLFPTWVCCACLIALCWANNRGAVFLAFLALSATIIADKRDIPHHSTGILTADDSVLLEYLEQKAPSIGIGSWWGSVNFTAASLDRLHVIPGMHDAQGFIHPFYHIQQRFDWSEFNGKSFFVLLPHPEETFTKADILHSFGPPAETHTIGKYDVFIYANTHPAIETH</sequence>
<keyword evidence="1" id="KW-0812">Transmembrane</keyword>
<gene>
    <name evidence="2" type="ORF">D5366_00045</name>
</gene>
<evidence type="ECO:0000313" key="3">
    <source>
        <dbReference type="Proteomes" id="UP000317214"/>
    </source>
</evidence>
<keyword evidence="3" id="KW-1185">Reference proteome</keyword>
<feature type="transmembrane region" description="Helical" evidence="1">
    <location>
        <begin position="144"/>
        <end position="163"/>
    </location>
</feature>
<proteinExistence type="predicted"/>
<dbReference type="AlphaFoldDB" id="A0A4Y6V4W4"/>
<keyword evidence="1" id="KW-0472">Membrane</keyword>
<feature type="transmembrane region" description="Helical" evidence="1">
    <location>
        <begin position="94"/>
        <end position="112"/>
    </location>
</feature>
<feature type="transmembrane region" description="Helical" evidence="1">
    <location>
        <begin position="118"/>
        <end position="137"/>
    </location>
</feature>
<dbReference type="Proteomes" id="UP000317214">
    <property type="component" value="Chromosome"/>
</dbReference>
<dbReference type="EMBL" id="CP032485">
    <property type="protein sequence ID" value="QDH23928.1"/>
    <property type="molecule type" value="Genomic_DNA"/>
</dbReference>
<dbReference type="OrthoDB" id="7282477at2"/>
<feature type="transmembrane region" description="Helical" evidence="1">
    <location>
        <begin position="217"/>
        <end position="236"/>
    </location>
</feature>
<evidence type="ECO:0000313" key="2">
    <source>
        <dbReference type="EMBL" id="QDH23928.1"/>
    </source>
</evidence>
<protein>
    <recommendedName>
        <fullName evidence="4">Glycosyltransferase RgtA/B/C/D-like domain-containing protein</fullName>
    </recommendedName>
</protein>
<evidence type="ECO:0000256" key="1">
    <source>
        <dbReference type="SAM" id="Phobius"/>
    </source>
</evidence>
<feature type="transmembrane region" description="Helical" evidence="1">
    <location>
        <begin position="7"/>
        <end position="31"/>
    </location>
</feature>
<feature type="transmembrane region" description="Helical" evidence="1">
    <location>
        <begin position="317"/>
        <end position="340"/>
    </location>
</feature>
<feature type="transmembrane region" description="Helical" evidence="1">
    <location>
        <begin position="289"/>
        <end position="310"/>
    </location>
</feature>
<reference evidence="2 3" key="1">
    <citation type="submission" date="2018-09" db="EMBL/GenBank/DDBJ databases">
        <title>The complete genome sequence of Neokomagataea tanensis NBRC 106556(T).</title>
        <authorList>
            <person name="Chua K.-O."/>
            <person name="See-Too W.-S."/>
            <person name="Hong K.-W."/>
            <person name="Yin W.-F."/>
            <person name="Chan K.-G."/>
        </authorList>
    </citation>
    <scope>NUCLEOTIDE SEQUENCE [LARGE SCALE GENOMIC DNA]</scope>
    <source>
        <strain evidence="3">AH13 \ NBRC 106556</strain>
    </source>
</reference>
<organism evidence="2 3">
    <name type="scientific">Neokomagataea tanensis</name>
    <dbReference type="NCBI Taxonomy" id="661191"/>
    <lineage>
        <taxon>Bacteria</taxon>
        <taxon>Pseudomonadati</taxon>
        <taxon>Pseudomonadota</taxon>
        <taxon>Alphaproteobacteria</taxon>
        <taxon>Acetobacterales</taxon>
        <taxon>Acetobacteraceae</taxon>
        <taxon>Neokomagataea</taxon>
    </lineage>
</organism>
<accession>A0A4Y6V4W4</accession>